<accession>A0ABP0GNA9</accession>
<keyword evidence="3" id="KW-0342">GTP-binding</keyword>
<evidence type="ECO:0000259" key="6">
    <source>
        <dbReference type="PROSITE" id="PS51715"/>
    </source>
</evidence>
<evidence type="ECO:0000256" key="1">
    <source>
        <dbReference type="ARBA" id="ARBA00022741"/>
    </source>
</evidence>
<gene>
    <name evidence="7" type="ORF">CVLEPA_LOCUS24882</name>
</gene>
<keyword evidence="1" id="KW-0547">Nucleotide-binding</keyword>
<dbReference type="CDD" id="cd01851">
    <property type="entry name" value="GBP"/>
    <property type="match status" value="1"/>
</dbReference>
<keyword evidence="5" id="KW-0175">Coiled coil</keyword>
<comment type="caution">
    <text evidence="7">The sequence shown here is derived from an EMBL/GenBank/DDBJ whole genome shotgun (WGS) entry which is preliminary data.</text>
</comment>
<evidence type="ECO:0000256" key="5">
    <source>
        <dbReference type="SAM" id="Coils"/>
    </source>
</evidence>
<evidence type="ECO:0000256" key="4">
    <source>
        <dbReference type="PROSITE-ProRule" id="PRU01052"/>
    </source>
</evidence>
<dbReference type="PROSITE" id="PS51715">
    <property type="entry name" value="G_GB1_RHD3"/>
    <property type="match status" value="1"/>
</dbReference>
<feature type="domain" description="GB1/RHD3-type G" evidence="6">
    <location>
        <begin position="120"/>
        <end position="367"/>
    </location>
</feature>
<sequence length="985" mass="113069">MENLDDYQFSDDDSNDNNPYQNLVEVMKSMGYSEEKTRRGIEETGVSSNVSDLSIALLCEHLSDETMPLSVADTTCLVPPTESSNDYKAVQIFRPKPNKSGYELNQNELEKLFSHPDVINKPVAIYSLAGTMRQGKSFLLNLFLRYLQSKRSNNWLQNKSYVINKGFGWRGGEDKCTEGIWIWTEPFEVQTKEGSLVIFLMDTQGTFDHETSIKGCSWIFALSTLISSVQIFNIMRQINESHLQHLQLFTEYGKMARKNSHNQGGKDFQHLMFLVRDSFIPNKFGLEGGRDTLDRVLQVKQDHGELRSVRQHIRQSFEKVDCCLLPKPGDKVEVREPQSPTLTMQDVSQQFLVEVGKLAQYLFKDNLSAKRVNGCKVTGGDLINLIIAYCRVFESGNMPDIQPILEASAKAGILTLIQQCKSDYKETMEQMCGPNYVEAGFLREVHEICKEGILINFDHKPKLGEPSFIAQNKQVLSDQLDQIYDTVKQINNAKKEQMRSSIRDELVKAEEIFSSSLQELSGGIFVNESVFNCICQDSKRMAMQTFSDSTKTFDQDLVEEYKTRLREHLKNSSQRFSETNRLRKIEFERKLTNVTVDAKKVYANLMEQKCDGKYLESSIFEKVHQESMQTALNKFEGCHNPNLILHWEEKRSEVAAELHQLKQRYEEDNDTNRKLINGQILNTMSNVKEIYNKQMDKECGSSYATMDRFKRAHEMSKKQAATIIRSVEIEKGKLFADKCRAEMENILCSEKQKREAKNENYKAAAIDEFKSRANLALKTYRQNIEENKNVYVIDGNLETNHQRFRLEALRVYTSMNFVEPKREYEEILEELKTDISTQYELGQQRNLENKQFAEEKAEQLHQELKAGYMTHMQQLCDAKYVEPDALAAEHKRIKRLILDRFQQQTGGLFPAITNKCSNEIEEIYRTVKTNNEKIKPSVFRKVGKALLGGAVGALGGFFLPPPGSTIFRFVTATVGGVIGFINNWS</sequence>
<keyword evidence="8" id="KW-1185">Reference proteome</keyword>
<feature type="coiled-coil region" evidence="5">
    <location>
        <begin position="644"/>
        <end position="671"/>
    </location>
</feature>
<reference evidence="7 8" key="1">
    <citation type="submission" date="2024-02" db="EMBL/GenBank/DDBJ databases">
        <authorList>
            <person name="Daric V."/>
            <person name="Darras S."/>
        </authorList>
    </citation>
    <scope>NUCLEOTIDE SEQUENCE [LARGE SCALE GENOMIC DNA]</scope>
</reference>
<dbReference type="InterPro" id="IPR027417">
    <property type="entry name" value="P-loop_NTPase"/>
</dbReference>
<evidence type="ECO:0000256" key="2">
    <source>
        <dbReference type="ARBA" id="ARBA00022801"/>
    </source>
</evidence>
<dbReference type="Proteomes" id="UP001642483">
    <property type="component" value="Unassembled WGS sequence"/>
</dbReference>
<dbReference type="SUPFAM" id="SSF48340">
    <property type="entry name" value="Interferon-induced guanylate-binding protein 1 (GBP1), C-terminal domain"/>
    <property type="match status" value="2"/>
</dbReference>
<evidence type="ECO:0000313" key="8">
    <source>
        <dbReference type="Proteomes" id="UP001642483"/>
    </source>
</evidence>
<dbReference type="SUPFAM" id="SSF52540">
    <property type="entry name" value="P-loop containing nucleoside triphosphate hydrolases"/>
    <property type="match status" value="1"/>
</dbReference>
<keyword evidence="2" id="KW-0378">Hydrolase</keyword>
<proteinExistence type="inferred from homology"/>
<evidence type="ECO:0000256" key="3">
    <source>
        <dbReference type="ARBA" id="ARBA00023134"/>
    </source>
</evidence>
<name>A0ABP0GNA9_CLALP</name>
<comment type="similarity">
    <text evidence="4">Belongs to the TRAFAC class dynamin-like GTPase superfamily. GB1/RHD3 GTPase family.</text>
</comment>
<dbReference type="Pfam" id="PF02263">
    <property type="entry name" value="GBP"/>
    <property type="match status" value="1"/>
</dbReference>
<dbReference type="InterPro" id="IPR015894">
    <property type="entry name" value="Guanylate-bd_N"/>
</dbReference>
<dbReference type="InterPro" id="IPR030386">
    <property type="entry name" value="G_GB1_RHD3_dom"/>
</dbReference>
<dbReference type="Gene3D" id="3.40.50.300">
    <property type="entry name" value="P-loop containing nucleotide triphosphate hydrolases"/>
    <property type="match status" value="1"/>
</dbReference>
<dbReference type="InterPro" id="IPR036543">
    <property type="entry name" value="Guanylate-bd_C_sf"/>
</dbReference>
<evidence type="ECO:0000313" key="7">
    <source>
        <dbReference type="EMBL" id="CAK8692144.1"/>
    </source>
</evidence>
<dbReference type="EMBL" id="CAWYQH010000130">
    <property type="protein sequence ID" value="CAK8692144.1"/>
    <property type="molecule type" value="Genomic_DNA"/>
</dbReference>
<dbReference type="Gene3D" id="1.20.58.420">
    <property type="entry name" value="AHSP"/>
    <property type="match status" value="2"/>
</dbReference>
<protein>
    <recommendedName>
        <fullName evidence="6">GB1/RHD3-type G domain-containing protein</fullName>
    </recommendedName>
</protein>
<organism evidence="7 8">
    <name type="scientific">Clavelina lepadiformis</name>
    <name type="common">Light-bulb sea squirt</name>
    <name type="synonym">Ascidia lepadiformis</name>
    <dbReference type="NCBI Taxonomy" id="159417"/>
    <lineage>
        <taxon>Eukaryota</taxon>
        <taxon>Metazoa</taxon>
        <taxon>Chordata</taxon>
        <taxon>Tunicata</taxon>
        <taxon>Ascidiacea</taxon>
        <taxon>Aplousobranchia</taxon>
        <taxon>Clavelinidae</taxon>
        <taxon>Clavelina</taxon>
    </lineage>
</organism>
<dbReference type="PANTHER" id="PTHR10751">
    <property type="entry name" value="GUANYLATE BINDING PROTEIN"/>
    <property type="match status" value="1"/>
</dbReference>